<gene>
    <name evidence="2" type="ORF">L596_027144</name>
</gene>
<organism evidence="2 3">
    <name type="scientific">Steinernema carpocapsae</name>
    <name type="common">Entomopathogenic nematode</name>
    <dbReference type="NCBI Taxonomy" id="34508"/>
    <lineage>
        <taxon>Eukaryota</taxon>
        <taxon>Metazoa</taxon>
        <taxon>Ecdysozoa</taxon>
        <taxon>Nematoda</taxon>
        <taxon>Chromadorea</taxon>
        <taxon>Rhabditida</taxon>
        <taxon>Tylenchina</taxon>
        <taxon>Panagrolaimomorpha</taxon>
        <taxon>Strongyloidoidea</taxon>
        <taxon>Steinernematidae</taxon>
        <taxon>Steinernema</taxon>
    </lineage>
</organism>
<proteinExistence type="predicted"/>
<name>A0A4U5M3G0_STECR</name>
<sequence length="465" mass="53457">MGLGDRHGIQRICATRPPHLLQRCRRRPSLENRPHAGEEGARRRPVAEGYESPQLQVLEGSAKNANEDMTRDASTYSKKFARMWKREEFDRLSPEDVAFLRERMVKCSTEEPAQVLLGSTEEAIIEPPSRQSFEANDIAPTSRSERCSAVSDPKSEAMESDESPQRLRRSHFSEAEDDRLWEIVLTQVKKAPAEDRLPTLLNPFSGTFWREAKNAYVDLTRSVSTYSKKFARMWKREEFDRLPLEDLIFLRERLANCYTEGPAQVLLGSTEEANIEPPRRKVTSVLMGLKPKKPASSQASCPAPLQLRADTPPPVLKRQEPEPEPPVEVPKDRKRKGECKPKLQCPEPENPLVGVPRRPPLLLTEILNQQLEARAPELMRRWTVSCAAMNAFIEKVLAEEREKLKQRQQAQDDEDFVPSPKVRRKRTKFATEEERQAHHRERMRVYNQKRKEKRQEAAAMSTKAA</sequence>
<feature type="compositionally biased region" description="Polar residues" evidence="1">
    <location>
        <begin position="129"/>
        <end position="142"/>
    </location>
</feature>
<dbReference type="AlphaFoldDB" id="A0A4U5M3G0"/>
<feature type="region of interest" description="Disordered" evidence="1">
    <location>
        <begin position="25"/>
        <end position="54"/>
    </location>
</feature>
<feature type="region of interest" description="Disordered" evidence="1">
    <location>
        <begin position="291"/>
        <end position="353"/>
    </location>
</feature>
<reference evidence="2 3" key="1">
    <citation type="journal article" date="2015" name="Genome Biol.">
        <title>Comparative genomics of Steinernema reveals deeply conserved gene regulatory networks.</title>
        <authorList>
            <person name="Dillman A.R."/>
            <person name="Macchietto M."/>
            <person name="Porter C.F."/>
            <person name="Rogers A."/>
            <person name="Williams B."/>
            <person name="Antoshechkin I."/>
            <person name="Lee M.M."/>
            <person name="Goodwin Z."/>
            <person name="Lu X."/>
            <person name="Lewis E.E."/>
            <person name="Goodrich-Blair H."/>
            <person name="Stock S.P."/>
            <person name="Adams B.J."/>
            <person name="Sternberg P.W."/>
            <person name="Mortazavi A."/>
        </authorList>
    </citation>
    <scope>NUCLEOTIDE SEQUENCE [LARGE SCALE GENOMIC DNA]</scope>
    <source>
        <strain evidence="2 3">ALL</strain>
    </source>
</reference>
<evidence type="ECO:0000256" key="1">
    <source>
        <dbReference type="SAM" id="MobiDB-lite"/>
    </source>
</evidence>
<feature type="compositionally biased region" description="Basic and acidic residues" evidence="1">
    <location>
        <begin position="28"/>
        <end position="46"/>
    </location>
</feature>
<feature type="region of interest" description="Disordered" evidence="1">
    <location>
        <begin position="127"/>
        <end position="169"/>
    </location>
</feature>
<dbReference type="EMBL" id="AZBU02000010">
    <property type="protein sequence ID" value="TKR63298.1"/>
    <property type="molecule type" value="Genomic_DNA"/>
</dbReference>
<reference evidence="2 3" key="2">
    <citation type="journal article" date="2019" name="G3 (Bethesda)">
        <title>Hybrid Assembly of the Genome of the Entomopathogenic Nematode Steinernema carpocapsae Identifies the X-Chromosome.</title>
        <authorList>
            <person name="Serra L."/>
            <person name="Macchietto M."/>
            <person name="Macias-Munoz A."/>
            <person name="McGill C.J."/>
            <person name="Rodriguez I.M."/>
            <person name="Rodriguez B."/>
            <person name="Murad R."/>
            <person name="Mortazavi A."/>
        </authorList>
    </citation>
    <scope>NUCLEOTIDE SEQUENCE [LARGE SCALE GENOMIC DNA]</scope>
    <source>
        <strain evidence="2 3">ALL</strain>
    </source>
</reference>
<feature type="region of interest" description="Disordered" evidence="1">
    <location>
        <begin position="404"/>
        <end position="465"/>
    </location>
</feature>
<comment type="caution">
    <text evidence="2">The sequence shown here is derived from an EMBL/GenBank/DDBJ whole genome shotgun (WGS) entry which is preliminary data.</text>
</comment>
<dbReference type="OrthoDB" id="10645472at2759"/>
<evidence type="ECO:0000313" key="3">
    <source>
        <dbReference type="Proteomes" id="UP000298663"/>
    </source>
</evidence>
<keyword evidence="3" id="KW-1185">Reference proteome</keyword>
<feature type="compositionally biased region" description="Basic residues" evidence="1">
    <location>
        <begin position="437"/>
        <end position="452"/>
    </location>
</feature>
<accession>A0A4U5M3G0</accession>
<dbReference type="Proteomes" id="UP000298663">
    <property type="component" value="Unassembled WGS sequence"/>
</dbReference>
<evidence type="ECO:0000313" key="2">
    <source>
        <dbReference type="EMBL" id="TKR63298.1"/>
    </source>
</evidence>
<protein>
    <submittedName>
        <fullName evidence="2">Uncharacterized protein</fullName>
    </submittedName>
</protein>